<dbReference type="EMBL" id="JAAPAO010000209">
    <property type="protein sequence ID" value="KAF4667529.1"/>
    <property type="molecule type" value="Genomic_DNA"/>
</dbReference>
<evidence type="ECO:0000313" key="1">
    <source>
        <dbReference type="EMBL" id="KAF4667529.1"/>
    </source>
</evidence>
<proteinExistence type="predicted"/>
<gene>
    <name evidence="1" type="ORF">FOL47_003492</name>
</gene>
<comment type="caution">
    <text evidence="1">The sequence shown here is derived from an EMBL/GenBank/DDBJ whole genome shotgun (WGS) entry which is preliminary data.</text>
</comment>
<protein>
    <submittedName>
        <fullName evidence="1">Uncharacterized protein</fullName>
    </submittedName>
</protein>
<dbReference type="AlphaFoldDB" id="A0A7J6M7R2"/>
<sequence length="284" mass="32280">MYFFYRASLALLIGSIIALCYCPKRAPYRREAALLLTAVDVFDSDYDSNSLSNIHIFDFVDSTSDVAKFVLYAQDIIDAYKVHGFLFVVSEEGRDLRGKEWETLRDMLIATRSLRGSGPDAVIAPFMFTVDDISTSTLWDDFETYKPWLYADYAYAKLFSFDVDPEIEIGFPWENLISNTYAGFSQRVCQLSLVVSCFNRKQGSTTVRSYKDIVKSGGDPQETGFSHDYFEGYYFNTPKAIQRRASFIKERNLLGMGLADIRGDVPSPTNTSLLWAMISSLMQE</sequence>
<reference evidence="1 2" key="1">
    <citation type="submission" date="2020-04" db="EMBL/GenBank/DDBJ databases">
        <title>Perkinsus chesapeaki whole genome sequence.</title>
        <authorList>
            <person name="Bogema D.R."/>
        </authorList>
    </citation>
    <scope>NUCLEOTIDE SEQUENCE [LARGE SCALE GENOMIC DNA]</scope>
    <source>
        <strain evidence="1">ATCC PRA-425</strain>
    </source>
</reference>
<accession>A0A7J6M7R2</accession>
<evidence type="ECO:0000313" key="2">
    <source>
        <dbReference type="Proteomes" id="UP000591131"/>
    </source>
</evidence>
<keyword evidence="2" id="KW-1185">Reference proteome</keyword>
<name>A0A7J6M7R2_PERCH</name>
<dbReference type="Proteomes" id="UP000591131">
    <property type="component" value="Unassembled WGS sequence"/>
</dbReference>
<organism evidence="1 2">
    <name type="scientific">Perkinsus chesapeaki</name>
    <name type="common">Clam parasite</name>
    <name type="synonym">Perkinsus andrewsi</name>
    <dbReference type="NCBI Taxonomy" id="330153"/>
    <lineage>
        <taxon>Eukaryota</taxon>
        <taxon>Sar</taxon>
        <taxon>Alveolata</taxon>
        <taxon>Perkinsozoa</taxon>
        <taxon>Perkinsea</taxon>
        <taxon>Perkinsida</taxon>
        <taxon>Perkinsidae</taxon>
        <taxon>Perkinsus</taxon>
    </lineage>
</organism>